<accession>A0AC35UAL3</accession>
<organism evidence="1 2">
    <name type="scientific">Rhabditophanes sp. KR3021</name>
    <dbReference type="NCBI Taxonomy" id="114890"/>
    <lineage>
        <taxon>Eukaryota</taxon>
        <taxon>Metazoa</taxon>
        <taxon>Ecdysozoa</taxon>
        <taxon>Nematoda</taxon>
        <taxon>Chromadorea</taxon>
        <taxon>Rhabditida</taxon>
        <taxon>Tylenchina</taxon>
        <taxon>Panagrolaimomorpha</taxon>
        <taxon>Strongyloidoidea</taxon>
        <taxon>Alloionematidae</taxon>
        <taxon>Rhabditophanes</taxon>
    </lineage>
</organism>
<evidence type="ECO:0000313" key="1">
    <source>
        <dbReference type="Proteomes" id="UP000095286"/>
    </source>
</evidence>
<name>A0AC35UAL3_9BILA</name>
<evidence type="ECO:0000313" key="2">
    <source>
        <dbReference type="WBParaSite" id="RSKR_0000973900.1"/>
    </source>
</evidence>
<protein>
    <submittedName>
        <fullName evidence="2">SET domain-containing protein</fullName>
    </submittedName>
</protein>
<reference evidence="2" key="1">
    <citation type="submission" date="2016-11" db="UniProtKB">
        <authorList>
            <consortium name="WormBaseParasite"/>
        </authorList>
    </citation>
    <scope>IDENTIFICATION</scope>
    <source>
        <strain evidence="2">KR3021</strain>
    </source>
</reference>
<proteinExistence type="predicted"/>
<dbReference type="Proteomes" id="UP000095286">
    <property type="component" value="Unplaced"/>
</dbReference>
<dbReference type="WBParaSite" id="RSKR_0000973900.1">
    <property type="protein sequence ID" value="RSKR_0000973900.1"/>
    <property type="gene ID" value="RSKR_0000973900"/>
</dbReference>
<sequence length="1599" mass="185284">METLKGKDGTAKNDTVVGTETGKSSQRTRKQKEIVDLDRSHQTKQFFRTLFSKKKTIGIVFRLDKDGQAFNIKTSKQRKDNRSECYGIKECGKVIQKKSRLFGVRSRVGMNTHKVPLEIEVVYEAKRGPPFLRPKHNNVLHAKPSPKAVDKKKKRRALRKKPVSGILEQESNPTSSVFLGPKKVKNILGSMGNIDGPFPDKIGNQFDLRNDFESKNRKQVTIIKERIVDKDGTSLIIPTDETITHVLRRKIDGHHHEDRILRVIKSRNESTISEKMNIQSLLERGIIRKKVETQCGWDGRKRIRVYKKIEADKNVLDTFVNELPQIETKADDLINRCKLIRRRPVKNNRDICESDSEQLGIERKEKRVRLKTTKDKRTDHNSCITNTIRYEYYSFEDYSTPQQIEMKKKGLPVETKKPLTFIRLGQTEPEECNPFQSTTKKWPKQEETLPPKKAPPKQENALKEHERKLNQIDVFERDYNSGEESVPKYKTVPDKFHIPPDVVTTGFVCIICEDKFVKMINRSGKTICRACYISFRRFGNSKVIKIRKCLIGNGGCADNINIPVLWCPHCRVKKCLKAGLPWTKQIDELEAYLSDGYDYSHNIENYNEVRRARKIRASRRDIIKKTGYNTYGIIKESKMNAVLDFPRKLVSVQKHFKEIGTILSHRAILCIPRHLLTVFKDRNLVAIEYAMLTLLRDLSFPSYILVETVKQSSLNMTLAFQQRARKLLANSLMYVPTFCLIQGIGRTLLFNQFWPKFWILERVFTSIKVLGPSADYEMLTSEHEACTKNVLIFEGWELPFEKQIHWTDLDGCVRKLIRSCIYDAFVEMQFTSQEFIALLAIILFKPPKKMIGFSETMYGYCETALKGIMQDLEDYYIKRNRRNWMKRLTALMLVGEATEQILEAKIKNMKTAEIFDIKIVDHYYETAIGVDDPRFEFLKPPILADQKSNKNIVIVKDQFNYKAKEAFKIQFKDHQKELSQSEILKGANDLTNDTDSDDVLNNTPRSKLKDVVWKTREERSKLKLLKEIDEDIHGKLTTLKRIKELRGPKLCIMDPDHRCIIEQVEKLAMFRKEMVQEGLDELVNQLTKQKAPYGGTNTAPIQDKPKRKCTPHKTDTKIYQWLDEIEDYHYRIILDAYQNTDLIKKNDSYDAVAAFSRSGNKFEQAKCKVKVEQYEHEFNDYILERINSKNKNLFNLYFTNEQLHFAYSRQWLLFKAKYRRNMAVYRASILRYLNNKDGIHGIQRSKPIRSLTRLVFNTLTRKNERLVEDWEIEMWEEEDKEFREWQNEKKREMDRVKGSTSTKEANHDIEQHLRSETVTSLYDSEGRRNKSDDTFPVKINGFVEDSSLVEIQRIDNSEKEHHANSKEDHHVSHDSMKDNDASSVNMEVAVNGCDYISCEEIVCSSSDLKKDIHCSDEGPISPLLTEEDEKHLLSNLGENITKLFVKTMEMHATSVEGNTYGVRNNLGEALSPLFREATERVLVSELMGIDVDEIAKDISGNTNTSLCEEKLDKLDVICDDNLSYGKSAPTPNEGTKRSPFASYEITQINNIIESEIQEIATASEIAKAIKMIDAKMFEIASCDATNQPDPSTDYLNQFN</sequence>